<dbReference type="Proteomes" id="UP001159641">
    <property type="component" value="Unassembled WGS sequence"/>
</dbReference>
<keyword evidence="1" id="KW-0813">Transport</keyword>
<proteinExistence type="predicted"/>
<sequence length="535" mass="60482">MFQESPVMRIKKVTKFFSPENLEVNLNEDGAEDETRVDTQYPAQYKGQELYSQEEDEQPQGWVSWAWSFVPAILTEMQAESSYYSPQKVKSKEVLCWEQEGTTVEALMMGEPFFDCQIGFVGCRAMCLKGIMGVKDFEESMNRSETEACFFICGENLNMKGLTYLTNSLFDYRSPENNGTHAEFILDAANHKETYTEIAGMQRFGAFYMDYLYTMENTSGKGSANQQDFSSGKSEDLGTLQEKSTKSLVIGPLDFRLDSSAVHRILKMIVCALEHEYEPYSRLKPDIKGESETVLNPEEVASLEEYIPTRHTSVTLLKCTFTIFMAEFNLLDHLLPVIMGEKNSSNFMNTTNFQSLRPLPSIQILVDKINLEHSVPMYAEHLVHVVSSLTQPFDNLLHYCYAHCYLKIFGFQAGLTSLDCRGSYCVPVPIIPSFSTALYGKLLKLSTCWTKRSQIAITECIFELPNLTVQATRAQTLLLQAIYQSWSHTGNVSSSAVNEALMNEVFQTIGCRIVVLLASAVYRLVDEAIPIELLT</sequence>
<dbReference type="AlphaFoldDB" id="A0AB34GXD6"/>
<dbReference type="PANTHER" id="PTHR12517">
    <property type="entry name" value="VACUOLAR PROTEIN SORTING-ASSOCIATED PROTEIN 13B"/>
    <property type="match status" value="1"/>
</dbReference>
<evidence type="ECO:0000313" key="3">
    <source>
        <dbReference type="EMBL" id="KAJ8785147.1"/>
    </source>
</evidence>
<evidence type="ECO:0000256" key="1">
    <source>
        <dbReference type="ARBA" id="ARBA00022448"/>
    </source>
</evidence>
<accession>A0AB34GXD6</accession>
<reference evidence="3 4" key="1">
    <citation type="submission" date="2022-11" db="EMBL/GenBank/DDBJ databases">
        <title>Whole genome sequence of Eschrichtius robustus ER-17-0199.</title>
        <authorList>
            <person name="Bruniche-Olsen A."/>
            <person name="Black A.N."/>
            <person name="Fields C.J."/>
            <person name="Walden K."/>
            <person name="Dewoody J.A."/>
        </authorList>
    </citation>
    <scope>NUCLEOTIDE SEQUENCE [LARGE SCALE GENOMIC DNA]</scope>
    <source>
        <strain evidence="3">ER-17-0199</strain>
        <tissue evidence="3">Blubber</tissue>
    </source>
</reference>
<name>A0AB34GXD6_ESCRO</name>
<dbReference type="InterPro" id="IPR026854">
    <property type="entry name" value="VPS13_N"/>
</dbReference>
<dbReference type="Pfam" id="PF12624">
    <property type="entry name" value="VPS13_N"/>
    <property type="match status" value="1"/>
</dbReference>
<organism evidence="3 4">
    <name type="scientific">Eschrichtius robustus</name>
    <name type="common">California gray whale</name>
    <name type="synonym">Eschrichtius gibbosus</name>
    <dbReference type="NCBI Taxonomy" id="9764"/>
    <lineage>
        <taxon>Eukaryota</taxon>
        <taxon>Metazoa</taxon>
        <taxon>Chordata</taxon>
        <taxon>Craniata</taxon>
        <taxon>Vertebrata</taxon>
        <taxon>Euteleostomi</taxon>
        <taxon>Mammalia</taxon>
        <taxon>Eutheria</taxon>
        <taxon>Laurasiatheria</taxon>
        <taxon>Artiodactyla</taxon>
        <taxon>Whippomorpha</taxon>
        <taxon>Cetacea</taxon>
        <taxon>Mysticeti</taxon>
        <taxon>Eschrichtiidae</taxon>
        <taxon>Eschrichtius</taxon>
    </lineage>
</organism>
<dbReference type="InterPro" id="IPR039782">
    <property type="entry name" value="VPS13B"/>
</dbReference>
<comment type="caution">
    <text evidence="3">The sequence shown here is derived from an EMBL/GenBank/DDBJ whole genome shotgun (WGS) entry which is preliminary data.</text>
</comment>
<keyword evidence="4" id="KW-1185">Reference proteome</keyword>
<feature type="domain" description="Chorein N-terminal" evidence="2">
    <location>
        <begin position="74"/>
        <end position="509"/>
    </location>
</feature>
<gene>
    <name evidence="3" type="ORF">J1605_007703</name>
</gene>
<evidence type="ECO:0000313" key="4">
    <source>
        <dbReference type="Proteomes" id="UP001159641"/>
    </source>
</evidence>
<protein>
    <recommendedName>
        <fullName evidence="2">Chorein N-terminal domain-containing protein</fullName>
    </recommendedName>
</protein>
<dbReference type="PANTHER" id="PTHR12517:SF0">
    <property type="entry name" value="INTERMEMBRANE LIPID TRANSFER PROTEIN VPS13B"/>
    <property type="match status" value="1"/>
</dbReference>
<evidence type="ECO:0000259" key="2">
    <source>
        <dbReference type="Pfam" id="PF12624"/>
    </source>
</evidence>
<dbReference type="EMBL" id="JAIQCJ010002027">
    <property type="protein sequence ID" value="KAJ8785147.1"/>
    <property type="molecule type" value="Genomic_DNA"/>
</dbReference>